<dbReference type="GO" id="GO:0005992">
    <property type="term" value="P:trehalose biosynthetic process"/>
    <property type="evidence" value="ECO:0007669"/>
    <property type="project" value="UniProtKB-UniRule"/>
</dbReference>
<accession>A0A399J4R8</accession>
<evidence type="ECO:0000256" key="8">
    <source>
        <dbReference type="ARBA" id="ARBA00023277"/>
    </source>
</evidence>
<evidence type="ECO:0000256" key="12">
    <source>
        <dbReference type="ARBA" id="ARBA00034013"/>
    </source>
</evidence>
<comment type="subcellular location">
    <subcellularLocation>
        <location evidence="1 15">Cytoplasm</location>
    </subcellularLocation>
</comment>
<keyword evidence="9 14" id="KW-0326">Glycosidase</keyword>
<keyword evidence="20" id="KW-1185">Reference proteome</keyword>
<dbReference type="Gene3D" id="3.20.20.80">
    <property type="entry name" value="Glycosidases"/>
    <property type="match status" value="1"/>
</dbReference>
<evidence type="ECO:0000313" key="20">
    <source>
        <dbReference type="Proteomes" id="UP000265848"/>
    </source>
</evidence>
<evidence type="ECO:0000256" key="14">
    <source>
        <dbReference type="PIRNR" id="PIRNR006337"/>
    </source>
</evidence>
<feature type="active site" description="Proton donor" evidence="15">
    <location>
        <position position="320"/>
    </location>
</feature>
<evidence type="ECO:0000256" key="10">
    <source>
        <dbReference type="ARBA" id="ARBA00032057"/>
    </source>
</evidence>
<keyword evidence="8" id="KW-0119">Carbohydrate metabolism</keyword>
<evidence type="ECO:0000256" key="5">
    <source>
        <dbReference type="ARBA" id="ARBA00015938"/>
    </source>
</evidence>
<proteinExistence type="inferred from homology"/>
<dbReference type="Gene3D" id="1.10.10.760">
    <property type="entry name" value="E-set domains of sugar-utilizing enzymes"/>
    <property type="match status" value="1"/>
</dbReference>
<evidence type="ECO:0000256" key="1">
    <source>
        <dbReference type="ARBA" id="ARBA00004496"/>
    </source>
</evidence>
<evidence type="ECO:0000256" key="11">
    <source>
        <dbReference type="ARBA" id="ARBA00033284"/>
    </source>
</evidence>
<dbReference type="SUPFAM" id="SSF81296">
    <property type="entry name" value="E set domains"/>
    <property type="match status" value="1"/>
</dbReference>
<comment type="caution">
    <text evidence="19">The sequence shown here is derived from an EMBL/GenBank/DDBJ whole genome shotgun (WGS) entry which is preliminary data.</text>
</comment>
<dbReference type="InterPro" id="IPR013783">
    <property type="entry name" value="Ig-like_fold"/>
</dbReference>
<evidence type="ECO:0000256" key="13">
    <source>
        <dbReference type="NCBIfam" id="TIGR02402"/>
    </source>
</evidence>
<dbReference type="PANTHER" id="PTHR43651">
    <property type="entry name" value="1,4-ALPHA-GLUCAN-BRANCHING ENZYME"/>
    <property type="match status" value="1"/>
</dbReference>
<evidence type="ECO:0000256" key="7">
    <source>
        <dbReference type="ARBA" id="ARBA00022801"/>
    </source>
</evidence>
<dbReference type="CDD" id="cd11325">
    <property type="entry name" value="AmyAc_GTHase"/>
    <property type="match status" value="1"/>
</dbReference>
<evidence type="ECO:0000256" key="4">
    <source>
        <dbReference type="ARBA" id="ARBA00012268"/>
    </source>
</evidence>
<dbReference type="GO" id="GO:0033942">
    <property type="term" value="F:4-alpha-D-(1-&gt;4)-alpha-D-glucanotrehalose trehalohydrolase activity"/>
    <property type="evidence" value="ECO:0007669"/>
    <property type="project" value="UniProtKB-EC"/>
</dbReference>
<feature type="binding site" evidence="16">
    <location>
        <begin position="283"/>
        <end position="288"/>
    </location>
    <ligand>
        <name>substrate</name>
    </ligand>
</feature>
<comment type="similarity">
    <text evidence="3 14">Belongs to the glycosyl hydrolase 13 family.</text>
</comment>
<dbReference type="GO" id="GO:0005737">
    <property type="term" value="C:cytoplasm"/>
    <property type="evidence" value="ECO:0007669"/>
    <property type="project" value="UniProtKB-SubCell"/>
</dbReference>
<evidence type="ECO:0000259" key="18">
    <source>
        <dbReference type="SMART" id="SM00642"/>
    </source>
</evidence>
<dbReference type="PANTHER" id="PTHR43651:SF11">
    <property type="entry name" value="MALTO-OLIGOSYLTREHALOSE TREHALOHYDROLASE"/>
    <property type="match status" value="1"/>
</dbReference>
<dbReference type="InterPro" id="IPR012768">
    <property type="entry name" value="Trehalose_TreZ"/>
</dbReference>
<keyword evidence="7 14" id="KW-0378">Hydrolase</keyword>
<dbReference type="Gene3D" id="2.60.40.10">
    <property type="entry name" value="Immunoglobulins"/>
    <property type="match status" value="1"/>
</dbReference>
<reference evidence="19 20" key="1">
    <citation type="submission" date="2018-08" db="EMBL/GenBank/DDBJ databases">
        <title>Pseudooceanicola sediminis CY03 in the family Rhodobacteracea.</title>
        <authorList>
            <person name="Zhang Y.-J."/>
        </authorList>
    </citation>
    <scope>NUCLEOTIDE SEQUENCE [LARGE SCALE GENOMIC DNA]</scope>
    <source>
        <strain evidence="19 20">CY03</strain>
    </source>
</reference>
<dbReference type="PIRSF" id="PIRSF006337">
    <property type="entry name" value="Trehalose_TreZ"/>
    <property type="match status" value="1"/>
</dbReference>
<sequence length="608" mass="66073">MGNMMDQTGLPQTALVGPSSIQDQHQPYWGVHLRNRGNDGAAPLWQAALWAPDTDHVTLVLQGERYAMHRGTDGRHLLEFSAPFGAEYGFDLGAGLRPDPAARRQADGVHGPSVLVDPHHAWPASEDGWSGRPWDDAVILEIHIGLFTPEGTFAAAASRLRGLADLGITAVEIMPVAQFSGTRGWGYDGVLPYAPHGTYGTPTDMKAFVATAHALGIAVILDVVYNHFGPDGAYLHEIAPGFFDAGRSTPWGAGIDYTRPAVRDFFLSNVAMWIGDFHIDGLRIDAAHQIRDPSDPELLTEIARTARVTAGPRTIWLVLEDERNLTWPTQPVTGPYDAQWNDDYHHALHCLLTGEDESYYAPFAADPLADLLLALREGQVDQGQPRPGGASPRGMPSAHLPVTAFVNSNQTHDQIGNRAHGDRLISLVGDEAAWIAHALLLTAPFIPMLFMGEEAGETAPFCFFADLPEPLASATRKGRQAEFSRFSSFSGKVPDPMSRATFDASRPYLGQADRLSQWRDWTSRLVQVRRDHVLPLIRSGRGAPTQAKATGARSLSVLWRFAAGELLINANLGSPPDTPVPHVPQPEIAVGNIDTDPFAFTLSIRPAS</sequence>
<comment type="pathway">
    <text evidence="2 14">Glycan biosynthesis; trehalose biosynthesis.</text>
</comment>
<dbReference type="UniPathway" id="UPA00299"/>
<dbReference type="SUPFAM" id="SSF51445">
    <property type="entry name" value="(Trans)glycosidases"/>
    <property type="match status" value="1"/>
</dbReference>
<gene>
    <name evidence="19" type="primary">treZ</name>
    <name evidence="19" type="ORF">DL237_02960</name>
</gene>
<evidence type="ECO:0000256" key="17">
    <source>
        <dbReference type="PIRSR" id="PIRSR006337-3"/>
    </source>
</evidence>
<dbReference type="NCBIfam" id="TIGR02402">
    <property type="entry name" value="trehalose_TreZ"/>
    <property type="match status" value="1"/>
</dbReference>
<evidence type="ECO:0000256" key="9">
    <source>
        <dbReference type="ARBA" id="ARBA00023295"/>
    </source>
</evidence>
<dbReference type="SMART" id="SM00642">
    <property type="entry name" value="Aamy"/>
    <property type="match status" value="1"/>
</dbReference>
<feature type="domain" description="Glycosyl hydrolase family 13 catalytic" evidence="18">
    <location>
        <begin position="141"/>
        <end position="485"/>
    </location>
</feature>
<comment type="catalytic activity">
    <reaction evidence="12 14">
        <text>hydrolysis of (1-&gt;4)-alpha-D-glucosidic linkage in 4-alpha-D-[(1-&gt;4)-alpha-D-glucanosyl]n trehalose to yield trehalose and (1-&gt;4)-alpha-D-glucan.</text>
        <dbReference type="EC" id="3.2.1.141"/>
    </reaction>
</comment>
<dbReference type="InterPro" id="IPR044901">
    <property type="entry name" value="Trehalose_TreZ_E-set_sf"/>
</dbReference>
<dbReference type="InterPro" id="IPR014756">
    <property type="entry name" value="Ig_E-set"/>
</dbReference>
<protein>
    <recommendedName>
        <fullName evidence="5 13">Malto-oligosyltrehalose trehalohydrolase</fullName>
        <shortName evidence="14">MTHase</shortName>
        <ecNumber evidence="4 13">3.2.1.141</ecNumber>
    </recommendedName>
    <alternativeName>
        <fullName evidence="11 14">4-alpha-D-((1-&gt;4)-alpha-D-glucano)trehalose trehalohydrolase</fullName>
    </alternativeName>
    <alternativeName>
        <fullName evidence="10 14">Maltooligosyl trehalose trehalohydrolase</fullName>
    </alternativeName>
</protein>
<dbReference type="Pfam" id="PF00128">
    <property type="entry name" value="Alpha-amylase"/>
    <property type="match status" value="1"/>
</dbReference>
<feature type="active site" description="Nucleophile" evidence="15">
    <location>
        <position position="285"/>
    </location>
</feature>
<evidence type="ECO:0000256" key="6">
    <source>
        <dbReference type="ARBA" id="ARBA00022490"/>
    </source>
</evidence>
<keyword evidence="6" id="KW-0963">Cytoplasm</keyword>
<evidence type="ECO:0000256" key="15">
    <source>
        <dbReference type="PIRSR" id="PIRSR006337-1"/>
    </source>
</evidence>
<evidence type="ECO:0000256" key="2">
    <source>
        <dbReference type="ARBA" id="ARBA00005199"/>
    </source>
</evidence>
<dbReference type="InterPro" id="IPR017853">
    <property type="entry name" value="GH"/>
</dbReference>
<dbReference type="AlphaFoldDB" id="A0A399J4R8"/>
<evidence type="ECO:0000256" key="16">
    <source>
        <dbReference type="PIRSR" id="PIRSR006337-2"/>
    </source>
</evidence>
<dbReference type="InterPro" id="IPR006047">
    <property type="entry name" value="GH13_cat_dom"/>
</dbReference>
<organism evidence="19 20">
    <name type="scientific">Pseudooceanicola sediminis</name>
    <dbReference type="NCBI Taxonomy" id="2211117"/>
    <lineage>
        <taxon>Bacteria</taxon>
        <taxon>Pseudomonadati</taxon>
        <taxon>Pseudomonadota</taxon>
        <taxon>Alphaproteobacteria</taxon>
        <taxon>Rhodobacterales</taxon>
        <taxon>Paracoccaceae</taxon>
        <taxon>Pseudooceanicola</taxon>
    </lineage>
</organism>
<feature type="site" description="Transition state stabilizer" evidence="17">
    <location>
        <position position="413"/>
    </location>
</feature>
<feature type="binding site" evidence="16">
    <location>
        <begin position="412"/>
        <end position="417"/>
    </location>
    <ligand>
        <name>substrate</name>
    </ligand>
</feature>
<feature type="binding site" evidence="16">
    <location>
        <begin position="342"/>
        <end position="346"/>
    </location>
    <ligand>
        <name>substrate</name>
    </ligand>
</feature>
<dbReference type="EC" id="3.2.1.141" evidence="4 13"/>
<evidence type="ECO:0000256" key="3">
    <source>
        <dbReference type="ARBA" id="ARBA00008061"/>
    </source>
</evidence>
<dbReference type="EMBL" id="QWJJ01000002">
    <property type="protein sequence ID" value="RII40291.1"/>
    <property type="molecule type" value="Genomic_DNA"/>
</dbReference>
<evidence type="ECO:0000313" key="19">
    <source>
        <dbReference type="EMBL" id="RII40291.1"/>
    </source>
</evidence>
<name>A0A399J4R8_9RHOB</name>
<dbReference type="Proteomes" id="UP000265848">
    <property type="component" value="Unassembled WGS sequence"/>
</dbReference>